<keyword evidence="2" id="KW-1185">Reference proteome</keyword>
<evidence type="ECO:0000313" key="2">
    <source>
        <dbReference type="Proteomes" id="UP001154329"/>
    </source>
</evidence>
<reference evidence="1" key="2">
    <citation type="submission" date="2022-10" db="EMBL/GenBank/DDBJ databases">
        <authorList>
            <consortium name="ENA_rothamsted_submissions"/>
            <consortium name="culmorum"/>
            <person name="King R."/>
        </authorList>
    </citation>
    <scope>NUCLEOTIDE SEQUENCE</scope>
</reference>
<name>A0A9P0IR18_APHGO</name>
<protein>
    <submittedName>
        <fullName evidence="1">Uncharacterized protein</fullName>
    </submittedName>
</protein>
<dbReference type="Proteomes" id="UP001154329">
    <property type="component" value="Chromosome 1"/>
</dbReference>
<dbReference type="EMBL" id="OU899034">
    <property type="protein sequence ID" value="CAH1714475.1"/>
    <property type="molecule type" value="Genomic_DNA"/>
</dbReference>
<dbReference type="AlphaFoldDB" id="A0A9P0IR18"/>
<gene>
    <name evidence="1" type="ORF">APHIGO_LOCUS2789</name>
</gene>
<reference evidence="1" key="1">
    <citation type="submission" date="2022-02" db="EMBL/GenBank/DDBJ databases">
        <authorList>
            <person name="King R."/>
        </authorList>
    </citation>
    <scope>NUCLEOTIDE SEQUENCE</scope>
</reference>
<organism evidence="1 2">
    <name type="scientific">Aphis gossypii</name>
    <name type="common">Cotton aphid</name>
    <dbReference type="NCBI Taxonomy" id="80765"/>
    <lineage>
        <taxon>Eukaryota</taxon>
        <taxon>Metazoa</taxon>
        <taxon>Ecdysozoa</taxon>
        <taxon>Arthropoda</taxon>
        <taxon>Hexapoda</taxon>
        <taxon>Insecta</taxon>
        <taxon>Pterygota</taxon>
        <taxon>Neoptera</taxon>
        <taxon>Paraneoptera</taxon>
        <taxon>Hemiptera</taxon>
        <taxon>Sternorrhyncha</taxon>
        <taxon>Aphidomorpha</taxon>
        <taxon>Aphidoidea</taxon>
        <taxon>Aphididae</taxon>
        <taxon>Aphidini</taxon>
        <taxon>Aphis</taxon>
        <taxon>Aphis</taxon>
    </lineage>
</organism>
<proteinExistence type="predicted"/>
<evidence type="ECO:0000313" key="1">
    <source>
        <dbReference type="EMBL" id="CAH1714475.1"/>
    </source>
</evidence>
<sequence>MERCHIGSLGQQAQQFFSPLMVRHRHQCVHRCSSLGPSSNFLLLQQPSRHLALHSTSINMLYTVSSTDCSSSGTPLLLMMYDCRMFSNNSLKMVLFSAIVFLCEFVVNNNFTNCCNERSDFEMQMVFKKKYIIFYYFRLIHMVKFFQ</sequence>
<accession>A0A9P0IR18</accession>